<evidence type="ECO:0000313" key="4">
    <source>
        <dbReference type="Proteomes" id="UP000011715"/>
    </source>
</evidence>
<dbReference type="Proteomes" id="UP000011715">
    <property type="component" value="Unassembled WGS sequence"/>
</dbReference>
<evidence type="ECO:0000256" key="1">
    <source>
        <dbReference type="SAM" id="MobiDB-lite"/>
    </source>
</evidence>
<reference evidence="4" key="2">
    <citation type="submission" date="2010-05" db="EMBL/GenBank/DDBJ databases">
        <title>The genome sequence of Magnaporthe poae strain ATCC 64411.</title>
        <authorList>
            <person name="Ma L.-J."/>
            <person name="Dead R."/>
            <person name="Young S."/>
            <person name="Zeng Q."/>
            <person name="Koehrsen M."/>
            <person name="Alvarado L."/>
            <person name="Berlin A."/>
            <person name="Chapman S.B."/>
            <person name="Chen Z."/>
            <person name="Freedman E."/>
            <person name="Gellesch M."/>
            <person name="Goldberg J."/>
            <person name="Griggs A."/>
            <person name="Gujja S."/>
            <person name="Heilman E.R."/>
            <person name="Heiman D."/>
            <person name="Hepburn T."/>
            <person name="Howarth C."/>
            <person name="Jen D."/>
            <person name="Larson L."/>
            <person name="Mehta T."/>
            <person name="Neiman D."/>
            <person name="Pearson M."/>
            <person name="Roberts A."/>
            <person name="Saif S."/>
            <person name="Shea T."/>
            <person name="Shenoy N."/>
            <person name="Sisk P."/>
            <person name="Stolte C."/>
            <person name="Sykes S."/>
            <person name="Walk T."/>
            <person name="White J."/>
            <person name="Yandava C."/>
            <person name="Haas B."/>
            <person name="Nusbaum C."/>
            <person name="Birren B."/>
        </authorList>
    </citation>
    <scope>NUCLEOTIDE SEQUENCE [LARGE SCALE GENOMIC DNA]</scope>
    <source>
        <strain evidence="4">ATCC 64411 / 73-15</strain>
    </source>
</reference>
<dbReference type="AlphaFoldDB" id="A0A0C4E0Y1"/>
<name>A0A0C4E0Y1_MAGP6</name>
<gene>
    <name evidence="2" type="ORF">MAPG_06023</name>
</gene>
<feature type="compositionally biased region" description="Basic and acidic residues" evidence="1">
    <location>
        <begin position="1"/>
        <end position="11"/>
    </location>
</feature>
<dbReference type="EMBL" id="GL876970">
    <property type="protein sequence ID" value="KLU87017.1"/>
    <property type="molecule type" value="Genomic_DNA"/>
</dbReference>
<dbReference type="EnsemblFungi" id="MAPG_06023T0">
    <property type="protein sequence ID" value="MAPG_06023T0"/>
    <property type="gene ID" value="MAPG_06023"/>
</dbReference>
<reference evidence="2" key="3">
    <citation type="submission" date="2011-03" db="EMBL/GenBank/DDBJ databases">
        <title>Annotation of Magnaporthe poae ATCC 64411.</title>
        <authorList>
            <person name="Ma L.-J."/>
            <person name="Dead R."/>
            <person name="Young S.K."/>
            <person name="Zeng Q."/>
            <person name="Gargeya S."/>
            <person name="Fitzgerald M."/>
            <person name="Haas B."/>
            <person name="Abouelleil A."/>
            <person name="Alvarado L."/>
            <person name="Arachchi H.M."/>
            <person name="Berlin A."/>
            <person name="Brown A."/>
            <person name="Chapman S.B."/>
            <person name="Chen Z."/>
            <person name="Dunbar C."/>
            <person name="Freedman E."/>
            <person name="Gearin G."/>
            <person name="Gellesch M."/>
            <person name="Goldberg J."/>
            <person name="Griggs A."/>
            <person name="Gujja S."/>
            <person name="Heiman D."/>
            <person name="Howarth C."/>
            <person name="Larson L."/>
            <person name="Lui A."/>
            <person name="MacDonald P.J.P."/>
            <person name="Mehta T."/>
            <person name="Montmayeur A."/>
            <person name="Murphy C."/>
            <person name="Neiman D."/>
            <person name="Pearson M."/>
            <person name="Priest M."/>
            <person name="Roberts A."/>
            <person name="Saif S."/>
            <person name="Shea T."/>
            <person name="Shenoy N."/>
            <person name="Sisk P."/>
            <person name="Stolte C."/>
            <person name="Sykes S."/>
            <person name="Yandava C."/>
            <person name="Wortman J."/>
            <person name="Nusbaum C."/>
            <person name="Birren B."/>
        </authorList>
    </citation>
    <scope>NUCLEOTIDE SEQUENCE</scope>
    <source>
        <strain evidence="2">ATCC 64411</strain>
    </source>
</reference>
<feature type="region of interest" description="Disordered" evidence="1">
    <location>
        <begin position="1"/>
        <end position="23"/>
    </location>
</feature>
<dbReference type="EMBL" id="ADBL01001443">
    <property type="status" value="NOT_ANNOTATED_CDS"/>
    <property type="molecule type" value="Genomic_DNA"/>
</dbReference>
<proteinExistence type="predicted"/>
<sequence length="146" mass="16532">MNRSARLDARSIPRGTRTMTSSPPLLHTIDKDEGHFARRMAIILTDDDDSTEGRPRNPKIERELAPLQLSIYFLVVVPPSRFLSFSWTGCAAPAKRLGPDLPCERENWKCRGPVKPTKQPLAGRDYPPVERKEKRFAEHLTNLVAS</sequence>
<evidence type="ECO:0000313" key="3">
    <source>
        <dbReference type="EnsemblFungi" id="MAPG_06023T0"/>
    </source>
</evidence>
<evidence type="ECO:0000313" key="2">
    <source>
        <dbReference type="EMBL" id="KLU87017.1"/>
    </source>
</evidence>
<accession>A0A0C4E0Y1</accession>
<reference evidence="2" key="1">
    <citation type="submission" date="2010-05" db="EMBL/GenBank/DDBJ databases">
        <title>The Genome Sequence of Magnaporthe poae strain ATCC 64411.</title>
        <authorList>
            <consortium name="The Broad Institute Genome Sequencing Platform"/>
            <consortium name="Broad Institute Genome Sequencing Center for Infectious Disease"/>
            <person name="Ma L.-J."/>
            <person name="Dead R."/>
            <person name="Young S."/>
            <person name="Zeng Q."/>
            <person name="Koehrsen M."/>
            <person name="Alvarado L."/>
            <person name="Berlin A."/>
            <person name="Chapman S.B."/>
            <person name="Chen Z."/>
            <person name="Freedman E."/>
            <person name="Gellesch M."/>
            <person name="Goldberg J."/>
            <person name="Griggs A."/>
            <person name="Gujja S."/>
            <person name="Heilman E.R."/>
            <person name="Heiman D."/>
            <person name="Hepburn T."/>
            <person name="Howarth C."/>
            <person name="Jen D."/>
            <person name="Larson L."/>
            <person name="Mehta T."/>
            <person name="Neiman D."/>
            <person name="Pearson M."/>
            <person name="Roberts A."/>
            <person name="Saif S."/>
            <person name="Shea T."/>
            <person name="Shenoy N."/>
            <person name="Sisk P."/>
            <person name="Stolte C."/>
            <person name="Sykes S."/>
            <person name="Walk T."/>
            <person name="White J."/>
            <person name="Yandava C."/>
            <person name="Haas B."/>
            <person name="Nusbaum C."/>
            <person name="Birren B."/>
        </authorList>
    </citation>
    <scope>NUCLEOTIDE SEQUENCE</scope>
    <source>
        <strain evidence="2">ATCC 64411</strain>
    </source>
</reference>
<reference evidence="3" key="5">
    <citation type="submission" date="2015-06" db="UniProtKB">
        <authorList>
            <consortium name="EnsemblFungi"/>
        </authorList>
    </citation>
    <scope>IDENTIFICATION</scope>
    <source>
        <strain evidence="3">ATCC 64411</strain>
    </source>
</reference>
<protein>
    <submittedName>
        <fullName evidence="2 3">Uncharacterized protein</fullName>
    </submittedName>
</protein>
<reference evidence="3" key="4">
    <citation type="journal article" date="2015" name="G3 (Bethesda)">
        <title>Genome sequences of three phytopathogenic species of the Magnaporthaceae family of fungi.</title>
        <authorList>
            <person name="Okagaki L.H."/>
            <person name="Nunes C.C."/>
            <person name="Sailsbery J."/>
            <person name="Clay B."/>
            <person name="Brown D."/>
            <person name="John T."/>
            <person name="Oh Y."/>
            <person name="Young N."/>
            <person name="Fitzgerald M."/>
            <person name="Haas B.J."/>
            <person name="Zeng Q."/>
            <person name="Young S."/>
            <person name="Adiconis X."/>
            <person name="Fan L."/>
            <person name="Levin J.Z."/>
            <person name="Mitchell T.K."/>
            <person name="Okubara P.A."/>
            <person name="Farman M.L."/>
            <person name="Kohn L.M."/>
            <person name="Birren B."/>
            <person name="Ma L.-J."/>
            <person name="Dean R.A."/>
        </authorList>
    </citation>
    <scope>NUCLEOTIDE SEQUENCE</scope>
    <source>
        <strain evidence="3">ATCC 64411 / 73-15</strain>
    </source>
</reference>
<dbReference type="VEuPathDB" id="FungiDB:MAPG_06023"/>
<organism evidence="3 4">
    <name type="scientific">Magnaporthiopsis poae (strain ATCC 64411 / 73-15)</name>
    <name type="common">Kentucky bluegrass fungus</name>
    <name type="synonym">Magnaporthe poae</name>
    <dbReference type="NCBI Taxonomy" id="644358"/>
    <lineage>
        <taxon>Eukaryota</taxon>
        <taxon>Fungi</taxon>
        <taxon>Dikarya</taxon>
        <taxon>Ascomycota</taxon>
        <taxon>Pezizomycotina</taxon>
        <taxon>Sordariomycetes</taxon>
        <taxon>Sordariomycetidae</taxon>
        <taxon>Magnaporthales</taxon>
        <taxon>Magnaporthaceae</taxon>
        <taxon>Magnaporthiopsis</taxon>
    </lineage>
</organism>
<keyword evidence="4" id="KW-1185">Reference proteome</keyword>